<keyword evidence="3" id="KW-1185">Reference proteome</keyword>
<dbReference type="Proteomes" id="UP000595703">
    <property type="component" value="Chromosome"/>
</dbReference>
<reference evidence="2 3" key="3">
    <citation type="journal article" date="2011" name="Nat. Chem. Biol.">
        <title>Reveromycin A biosynthesis uses RevG and RevJ for stereospecific spiroacetal formation.</title>
        <authorList>
            <person name="Takahashi S."/>
            <person name="Toyoda A."/>
            <person name="Sekiyama Y."/>
            <person name="Takagi H."/>
            <person name="Nogawa T."/>
            <person name="Uramoto M."/>
            <person name="Suzuki R."/>
            <person name="Koshino H."/>
            <person name="Kumano T."/>
            <person name="Panthee S."/>
            <person name="Dairi T."/>
            <person name="Ishikawa J."/>
            <person name="Ikeda H."/>
            <person name="Sakaki Y."/>
            <person name="Osada H."/>
        </authorList>
    </citation>
    <scope>NUCLEOTIDE SEQUENCE [LARGE SCALE GENOMIC DNA]</scope>
    <source>
        <strain evidence="2 3">SN-593</strain>
    </source>
</reference>
<dbReference type="EMBL" id="AP018365">
    <property type="protein sequence ID" value="BBA96168.1"/>
    <property type="molecule type" value="Genomic_DNA"/>
</dbReference>
<dbReference type="KEGG" id="arev:RVR_1343"/>
<reference evidence="2 3" key="1">
    <citation type="journal article" date="2010" name="J. Bacteriol.">
        <title>Biochemical characterization of a novel indole prenyltransferase from Streptomyces sp. SN-593.</title>
        <authorList>
            <person name="Takahashi S."/>
            <person name="Takagi H."/>
            <person name="Toyoda A."/>
            <person name="Uramoto M."/>
            <person name="Nogawa T."/>
            <person name="Ueki M."/>
            <person name="Sakaki Y."/>
            <person name="Osada H."/>
        </authorList>
    </citation>
    <scope>NUCLEOTIDE SEQUENCE [LARGE SCALE GENOMIC DNA]</scope>
    <source>
        <strain evidence="2 3">SN-593</strain>
    </source>
</reference>
<sequence length="193" mass="19771">MQPSAGPALPHTHSRAVHWITTALAVAALVGATALVQPADATPKAAARPATPSGPPVAAPNANAAHYPLTCAPGVKVDVVSHVSADLDGDGRPETAVVVRCDSETGTPPSGVYVLSAPAHPGGAPKIAVTLVDPKDDRQISDFRLDGDTVKATVLGFSSDDVARCCPDMKRTYTWEWRGDRYVALPGPAAGAV</sequence>
<dbReference type="AlphaFoldDB" id="A0A7U3UP82"/>
<accession>A0A7U3UP82</accession>
<organism evidence="2 3">
    <name type="scientific">Actinacidiphila reveromycinica</name>
    <dbReference type="NCBI Taxonomy" id="659352"/>
    <lineage>
        <taxon>Bacteria</taxon>
        <taxon>Bacillati</taxon>
        <taxon>Actinomycetota</taxon>
        <taxon>Actinomycetes</taxon>
        <taxon>Kitasatosporales</taxon>
        <taxon>Streptomycetaceae</taxon>
        <taxon>Actinacidiphila</taxon>
    </lineage>
</organism>
<gene>
    <name evidence="2" type="ORF">RVR_1343</name>
</gene>
<feature type="transmembrane region" description="Helical" evidence="1">
    <location>
        <begin position="16"/>
        <end position="36"/>
    </location>
</feature>
<proteinExistence type="predicted"/>
<evidence type="ECO:0000313" key="2">
    <source>
        <dbReference type="EMBL" id="BBA96168.1"/>
    </source>
</evidence>
<keyword evidence="1" id="KW-0472">Membrane</keyword>
<reference evidence="2 3" key="4">
    <citation type="journal article" date="2020" name="Sci. Rep.">
        <title>beta-carboline chemical signals induce reveromycin production through a LuxR family regulator in Streptomyces sp. SN-593.</title>
        <authorList>
            <person name="Panthee S."/>
            <person name="Kito N."/>
            <person name="Hayashi T."/>
            <person name="Shimizu T."/>
            <person name="Ishikawa J."/>
            <person name="Hamamoto H."/>
            <person name="Osada H."/>
            <person name="Takahashi S."/>
        </authorList>
    </citation>
    <scope>NUCLEOTIDE SEQUENCE [LARGE SCALE GENOMIC DNA]</scope>
    <source>
        <strain evidence="2 3">SN-593</strain>
    </source>
</reference>
<keyword evidence="1" id="KW-0812">Transmembrane</keyword>
<dbReference type="RefSeq" id="WP_202232639.1">
    <property type="nucleotide sequence ID" value="NZ_AP018365.1"/>
</dbReference>
<name>A0A7U3UP82_9ACTN</name>
<protein>
    <recommendedName>
        <fullName evidence="4">Secreted protein</fullName>
    </recommendedName>
</protein>
<evidence type="ECO:0000313" key="3">
    <source>
        <dbReference type="Proteomes" id="UP000595703"/>
    </source>
</evidence>
<evidence type="ECO:0008006" key="4">
    <source>
        <dbReference type="Google" id="ProtNLM"/>
    </source>
</evidence>
<evidence type="ECO:0000256" key="1">
    <source>
        <dbReference type="SAM" id="Phobius"/>
    </source>
</evidence>
<keyword evidence="1" id="KW-1133">Transmembrane helix</keyword>
<reference evidence="2 3" key="2">
    <citation type="journal article" date="2011" name="J. Antibiot.">
        <title>Furaquinocins I and J: novel polyketide isoprenoid hybrid compounds from Streptomyces reveromyceticus SN-593.</title>
        <authorList>
            <person name="Panthee S."/>
            <person name="Takahashi S."/>
            <person name="Takagi H."/>
            <person name="Nogawa T."/>
            <person name="Oowada E."/>
            <person name="Uramoto M."/>
            <person name="Osada H."/>
        </authorList>
    </citation>
    <scope>NUCLEOTIDE SEQUENCE [LARGE SCALE GENOMIC DNA]</scope>
    <source>
        <strain evidence="2 3">SN-593</strain>
    </source>
</reference>